<evidence type="ECO:0000313" key="3">
    <source>
        <dbReference type="Proteomes" id="UP001500298"/>
    </source>
</evidence>
<feature type="transmembrane region" description="Helical" evidence="1">
    <location>
        <begin position="61"/>
        <end position="87"/>
    </location>
</feature>
<feature type="transmembrane region" description="Helical" evidence="1">
    <location>
        <begin position="99"/>
        <end position="120"/>
    </location>
</feature>
<gene>
    <name evidence="2" type="ORF">GCM10023331_04310</name>
</gene>
<feature type="transmembrane region" description="Helical" evidence="1">
    <location>
        <begin position="382"/>
        <end position="402"/>
    </location>
</feature>
<keyword evidence="1" id="KW-1133">Transmembrane helix</keyword>
<evidence type="ECO:0000256" key="1">
    <source>
        <dbReference type="SAM" id="Phobius"/>
    </source>
</evidence>
<accession>A0ABP9CZM5</accession>
<feature type="transmembrane region" description="Helical" evidence="1">
    <location>
        <begin position="127"/>
        <end position="146"/>
    </location>
</feature>
<feature type="transmembrane region" description="Helical" evidence="1">
    <location>
        <begin position="313"/>
        <end position="335"/>
    </location>
</feature>
<dbReference type="Proteomes" id="UP001500298">
    <property type="component" value="Unassembled WGS sequence"/>
</dbReference>
<organism evidence="2 3">
    <name type="scientific">Algivirga pacifica</name>
    <dbReference type="NCBI Taxonomy" id="1162670"/>
    <lineage>
        <taxon>Bacteria</taxon>
        <taxon>Pseudomonadati</taxon>
        <taxon>Bacteroidota</taxon>
        <taxon>Cytophagia</taxon>
        <taxon>Cytophagales</taxon>
        <taxon>Flammeovirgaceae</taxon>
        <taxon>Algivirga</taxon>
    </lineage>
</organism>
<keyword evidence="1" id="KW-0472">Membrane</keyword>
<sequence>MGFVSGKLLKESFGEEQVLLMATKFLLLYLLANIGLRGLMQSFPQTQVRPYLLLQVSKRKLMHFPLLLSLGSRFNYYPFLVILPFYFKTVLPNETLLVGINWLTIAVTFLWATNYYAFALKKYFSKSFWTTLGVILPLAAFTYLEVSEWTNVTGFLSTLLLGIAEQPWGILIGVILLLKAYVIAFKATMSGVYLDRVIHVDQKLKIEESDNSLLAYLNRFGNVGYLMAEEIKTLWRHKRSKNTLLMSVFLLFYGLIFYTQDMYKEQAWVLVFVPFMTMGVFALNYGQMIFAWESTYFDFLLTQKIKIRDYIEAKYWLMILGTTLGFLGSVFYAYFGWHILWINLAVYFYLIGIVPVYLIYFGTYNQKRLDLSGGNVMNFQGVSAHQFLLNIPIALVPVLFYVTMDFFGLDHVGLGIIGGLGVMSLLLKNYWIKDLEKQFHKRKYIMATGFRKQ</sequence>
<name>A0ABP9CZM5_9BACT</name>
<reference evidence="3" key="1">
    <citation type="journal article" date="2019" name="Int. J. Syst. Evol. Microbiol.">
        <title>The Global Catalogue of Microorganisms (GCM) 10K type strain sequencing project: providing services to taxonomists for standard genome sequencing and annotation.</title>
        <authorList>
            <consortium name="The Broad Institute Genomics Platform"/>
            <consortium name="The Broad Institute Genome Sequencing Center for Infectious Disease"/>
            <person name="Wu L."/>
            <person name="Ma J."/>
        </authorList>
    </citation>
    <scope>NUCLEOTIDE SEQUENCE [LARGE SCALE GENOMIC DNA]</scope>
    <source>
        <strain evidence="3">JCM 18326</strain>
    </source>
</reference>
<keyword evidence="3" id="KW-1185">Reference proteome</keyword>
<feature type="transmembrane region" description="Helical" evidence="1">
    <location>
        <begin position="166"/>
        <end position="184"/>
    </location>
</feature>
<keyword evidence="1" id="KW-0812">Transmembrane</keyword>
<feature type="transmembrane region" description="Helical" evidence="1">
    <location>
        <begin position="414"/>
        <end position="432"/>
    </location>
</feature>
<evidence type="ECO:0000313" key="2">
    <source>
        <dbReference type="EMBL" id="GAA4823031.1"/>
    </source>
</evidence>
<protein>
    <submittedName>
        <fullName evidence="2">DUF5687 family protein</fullName>
    </submittedName>
</protein>
<feature type="transmembrane region" description="Helical" evidence="1">
    <location>
        <begin position="266"/>
        <end position="292"/>
    </location>
</feature>
<dbReference type="EMBL" id="BAABJX010000009">
    <property type="protein sequence ID" value="GAA4823031.1"/>
    <property type="molecule type" value="Genomic_DNA"/>
</dbReference>
<feature type="transmembrane region" description="Helical" evidence="1">
    <location>
        <begin position="242"/>
        <end position="260"/>
    </location>
</feature>
<dbReference type="Pfam" id="PF18940">
    <property type="entry name" value="DUF5687"/>
    <property type="match status" value="1"/>
</dbReference>
<comment type="caution">
    <text evidence="2">The sequence shown here is derived from an EMBL/GenBank/DDBJ whole genome shotgun (WGS) entry which is preliminary data.</text>
</comment>
<feature type="transmembrane region" description="Helical" evidence="1">
    <location>
        <begin position="341"/>
        <end position="361"/>
    </location>
</feature>
<feature type="transmembrane region" description="Helical" evidence="1">
    <location>
        <begin position="20"/>
        <end position="40"/>
    </location>
</feature>
<dbReference type="InterPro" id="IPR043742">
    <property type="entry name" value="DUF5687"/>
</dbReference>
<proteinExistence type="predicted"/>